<feature type="domain" description="tRNA-specific 2-thiouridylase MnmA-like C-terminal" evidence="10">
    <location>
        <begin position="309"/>
        <end position="386"/>
    </location>
</feature>
<evidence type="ECO:0000259" key="11">
    <source>
        <dbReference type="Pfam" id="PF20259"/>
    </source>
</evidence>
<feature type="domain" description="tRNA-specific 2-thiouridylase MnmA-like central" evidence="11">
    <location>
        <begin position="244"/>
        <end position="300"/>
    </location>
</feature>
<dbReference type="InterPro" id="IPR023382">
    <property type="entry name" value="MnmA-like_central_sf"/>
</dbReference>
<dbReference type="InterPro" id="IPR004506">
    <property type="entry name" value="MnmA-like"/>
</dbReference>
<dbReference type="Gene3D" id="2.40.30.10">
    <property type="entry name" value="Translation factors"/>
    <property type="match status" value="1"/>
</dbReference>
<dbReference type="InterPro" id="IPR046885">
    <property type="entry name" value="MnmA-like_C"/>
</dbReference>
<feature type="region of interest" description="Interaction with tRNA" evidence="9">
    <location>
        <begin position="176"/>
        <end position="178"/>
    </location>
</feature>
<evidence type="ECO:0000256" key="7">
    <source>
        <dbReference type="ARBA" id="ARBA00023157"/>
    </source>
</evidence>
<sequence>MSRVVLAMSGGVDSSVAAHLLLQAGHEVIGVFMRHGEASAAACRIDSDEPRNANPLNLPVLAGSPDGKRADHKQGCCSATDAADARRVAMSMGIPFYSLDLQEDFRRIVDYFVDDYLSARTPNPCVKCNHWIKFGRLFDYADGVDAEFVATGHYARMVRNHDTQINELHRGLDGHKDQSYALFGIGRERLSRMMLPVGDYTKPEIRDLATSLGLGVSDKKDSQEICFVTQGHHSDFVKARRPEMVGATAGQIVTTAGKVVGEHKGFEAFTIGQRKKLGVALGEPHFVIRIEPDTKRVVIGSAEELLRPGLIADQCNWLIDPRDIPPSRKVGVQIRYNGQPHLGQIQIDEELPTRMKVLFDEPQSAVAPGQAAVVYDGERVLGGGWITQALEAETTR</sequence>
<dbReference type="Pfam" id="PF03054">
    <property type="entry name" value="tRNA_Me_trans"/>
    <property type="match status" value="2"/>
</dbReference>
<feature type="region of interest" description="Interaction with tRNA" evidence="9">
    <location>
        <begin position="335"/>
        <end position="336"/>
    </location>
</feature>
<comment type="catalytic activity">
    <reaction evidence="8 9">
        <text>S-sulfanyl-L-cysteinyl-[protein] + uridine(34) in tRNA + AH2 + ATP = 2-thiouridine(34) in tRNA + L-cysteinyl-[protein] + A + AMP + diphosphate + H(+)</text>
        <dbReference type="Rhea" id="RHEA:47032"/>
        <dbReference type="Rhea" id="RHEA-COMP:10131"/>
        <dbReference type="Rhea" id="RHEA-COMP:11726"/>
        <dbReference type="Rhea" id="RHEA-COMP:11727"/>
        <dbReference type="Rhea" id="RHEA-COMP:11728"/>
        <dbReference type="ChEBI" id="CHEBI:13193"/>
        <dbReference type="ChEBI" id="CHEBI:15378"/>
        <dbReference type="ChEBI" id="CHEBI:17499"/>
        <dbReference type="ChEBI" id="CHEBI:29950"/>
        <dbReference type="ChEBI" id="CHEBI:30616"/>
        <dbReference type="ChEBI" id="CHEBI:33019"/>
        <dbReference type="ChEBI" id="CHEBI:61963"/>
        <dbReference type="ChEBI" id="CHEBI:65315"/>
        <dbReference type="ChEBI" id="CHEBI:87170"/>
        <dbReference type="ChEBI" id="CHEBI:456215"/>
        <dbReference type="EC" id="2.8.1.13"/>
    </reaction>
</comment>
<reference evidence="12" key="1">
    <citation type="submission" date="2021-11" db="EMBL/GenBank/DDBJ databases">
        <title>Genome sequence.</title>
        <authorList>
            <person name="Sun Q."/>
        </authorList>
    </citation>
    <scope>NUCLEOTIDE SEQUENCE</scope>
    <source>
        <strain evidence="12">JC740</strain>
    </source>
</reference>
<keyword evidence="5 9" id="KW-0067">ATP-binding</keyword>
<keyword evidence="7" id="KW-1015">Disulfide bond</keyword>
<evidence type="ECO:0000256" key="1">
    <source>
        <dbReference type="ARBA" id="ARBA00022555"/>
    </source>
</evidence>
<feature type="binding site" evidence="9">
    <location>
        <begin position="7"/>
        <end position="14"/>
    </location>
    <ligand>
        <name>ATP</name>
        <dbReference type="ChEBI" id="CHEBI:30616"/>
    </ligand>
</feature>
<dbReference type="EMBL" id="JAJKFW010000006">
    <property type="protein sequence ID" value="MCC9641398.1"/>
    <property type="molecule type" value="Genomic_DNA"/>
</dbReference>
<protein>
    <recommendedName>
        <fullName evidence="9">tRNA-specific 2-thiouridylase MnmA</fullName>
        <ecNumber evidence="9">2.8.1.13</ecNumber>
    </recommendedName>
</protein>
<feature type="binding site" evidence="9">
    <location>
        <position position="152"/>
    </location>
    <ligand>
        <name>ATP</name>
        <dbReference type="ChEBI" id="CHEBI:30616"/>
    </ligand>
</feature>
<dbReference type="Gene3D" id="2.30.30.280">
    <property type="entry name" value="Adenine nucleotide alpha hydrolases-like domains"/>
    <property type="match status" value="1"/>
</dbReference>
<evidence type="ECO:0000256" key="5">
    <source>
        <dbReference type="ARBA" id="ARBA00022840"/>
    </source>
</evidence>
<evidence type="ECO:0000256" key="3">
    <source>
        <dbReference type="ARBA" id="ARBA00022694"/>
    </source>
</evidence>
<gene>
    <name evidence="9 12" type="primary">mnmA</name>
    <name evidence="12" type="ORF">LOC71_03860</name>
</gene>
<evidence type="ECO:0000313" key="13">
    <source>
        <dbReference type="Proteomes" id="UP001430306"/>
    </source>
</evidence>
<feature type="active site" description="Cysteine persulfide intermediate" evidence="9">
    <location>
        <position position="226"/>
    </location>
</feature>
<dbReference type="Gene3D" id="3.40.50.620">
    <property type="entry name" value="HUPs"/>
    <property type="match status" value="1"/>
</dbReference>
<dbReference type="CDD" id="cd01998">
    <property type="entry name" value="MnmA_TRMU-like"/>
    <property type="match status" value="1"/>
</dbReference>
<comment type="similarity">
    <text evidence="9">Belongs to the MnmA/TRMU family.</text>
</comment>
<evidence type="ECO:0000256" key="4">
    <source>
        <dbReference type="ARBA" id="ARBA00022741"/>
    </source>
</evidence>
<dbReference type="InterPro" id="IPR014729">
    <property type="entry name" value="Rossmann-like_a/b/a_fold"/>
</dbReference>
<dbReference type="SUPFAM" id="SSF52402">
    <property type="entry name" value="Adenine nucleotide alpha hydrolases-like"/>
    <property type="match status" value="1"/>
</dbReference>
<evidence type="ECO:0000256" key="2">
    <source>
        <dbReference type="ARBA" id="ARBA00022679"/>
    </source>
</evidence>
<keyword evidence="3 9" id="KW-0819">tRNA processing</keyword>
<accession>A0ABS8NEX5</accession>
<dbReference type="PANTHER" id="PTHR11933">
    <property type="entry name" value="TRNA 5-METHYLAMINOMETHYL-2-THIOURIDYLATE -METHYLTRANSFERASE"/>
    <property type="match status" value="1"/>
</dbReference>
<dbReference type="RefSeq" id="WP_230271503.1">
    <property type="nucleotide sequence ID" value="NZ_JAJKFW010000006.1"/>
</dbReference>
<keyword evidence="2 9" id="KW-0808">Transferase</keyword>
<keyword evidence="9" id="KW-0963">Cytoplasm</keyword>
<dbReference type="InterPro" id="IPR046884">
    <property type="entry name" value="MnmA-like_central"/>
</dbReference>
<comment type="caution">
    <text evidence="9">Lacks conserved residue(s) required for the propagation of feature annotation.</text>
</comment>
<comment type="subcellular location">
    <subcellularLocation>
        <location evidence="9">Cytoplasm</location>
    </subcellularLocation>
</comment>
<keyword evidence="4 9" id="KW-0547">Nucleotide-binding</keyword>
<dbReference type="Proteomes" id="UP001430306">
    <property type="component" value="Unassembled WGS sequence"/>
</dbReference>
<name>A0ABS8NEX5_9BACT</name>
<dbReference type="HAMAP" id="MF_00144">
    <property type="entry name" value="tRNA_thiouridyl_MnmA"/>
    <property type="match status" value="1"/>
</dbReference>
<keyword evidence="13" id="KW-1185">Reference proteome</keyword>
<proteinExistence type="inferred from homology"/>
<dbReference type="NCBIfam" id="TIGR00420">
    <property type="entry name" value="trmU"/>
    <property type="match status" value="1"/>
</dbReference>
<organism evidence="12 13">
    <name type="scientific">Rhodopirellula halodulae</name>
    <dbReference type="NCBI Taxonomy" id="2894198"/>
    <lineage>
        <taxon>Bacteria</taxon>
        <taxon>Pseudomonadati</taxon>
        <taxon>Planctomycetota</taxon>
        <taxon>Planctomycetia</taxon>
        <taxon>Pirellulales</taxon>
        <taxon>Pirellulaceae</taxon>
        <taxon>Rhodopirellula</taxon>
    </lineage>
</organism>
<dbReference type="NCBIfam" id="NF001138">
    <property type="entry name" value="PRK00143.1"/>
    <property type="match status" value="1"/>
</dbReference>
<feature type="active site" description="Nucleophile" evidence="9">
    <location>
        <position position="128"/>
    </location>
</feature>
<dbReference type="Pfam" id="PF20259">
    <property type="entry name" value="tRNA_Me_trans_M"/>
    <property type="match status" value="1"/>
</dbReference>
<feature type="site" description="Interaction with tRNA" evidence="9">
    <location>
        <position position="370"/>
    </location>
</feature>
<dbReference type="PANTHER" id="PTHR11933:SF5">
    <property type="entry name" value="MITOCHONDRIAL TRNA-SPECIFIC 2-THIOURIDYLASE 1"/>
    <property type="match status" value="1"/>
</dbReference>
<dbReference type="GO" id="GO:0103016">
    <property type="term" value="F:tRNA-uridine 2-sulfurtransferase activity"/>
    <property type="evidence" value="ECO:0007669"/>
    <property type="project" value="UniProtKB-EC"/>
</dbReference>
<comment type="caution">
    <text evidence="12">The sequence shown here is derived from an EMBL/GenBank/DDBJ whole genome shotgun (WGS) entry which is preliminary data.</text>
</comment>
<keyword evidence="1 9" id="KW-0820">tRNA-binding</keyword>
<evidence type="ECO:0000259" key="10">
    <source>
        <dbReference type="Pfam" id="PF20258"/>
    </source>
</evidence>
<evidence type="ECO:0000313" key="12">
    <source>
        <dbReference type="EMBL" id="MCC9641398.1"/>
    </source>
</evidence>
<comment type="function">
    <text evidence="9">Catalyzes the 2-thiolation of uridine at the wobble position (U34) of tRNA, leading to the formation of s(2)U34.</text>
</comment>
<feature type="site" description="Interaction with tRNA" evidence="9">
    <location>
        <position position="153"/>
    </location>
</feature>
<evidence type="ECO:0000256" key="6">
    <source>
        <dbReference type="ARBA" id="ARBA00022884"/>
    </source>
</evidence>
<feature type="binding site" evidence="9">
    <location>
        <position position="33"/>
    </location>
    <ligand>
        <name>ATP</name>
        <dbReference type="ChEBI" id="CHEBI:30616"/>
    </ligand>
</feature>
<dbReference type="Pfam" id="PF20258">
    <property type="entry name" value="tRNA_Me_trans_C"/>
    <property type="match status" value="1"/>
</dbReference>
<evidence type="ECO:0000256" key="8">
    <source>
        <dbReference type="ARBA" id="ARBA00051542"/>
    </source>
</evidence>
<evidence type="ECO:0000256" key="9">
    <source>
        <dbReference type="HAMAP-Rule" id="MF_00144"/>
    </source>
</evidence>
<dbReference type="EC" id="2.8.1.13" evidence="9"/>
<keyword evidence="6 9" id="KW-0694">RNA-binding</keyword>